<dbReference type="GO" id="GO:0008173">
    <property type="term" value="F:RNA methyltransferase activity"/>
    <property type="evidence" value="ECO:0007669"/>
    <property type="project" value="InterPro"/>
</dbReference>
<comment type="similarity">
    <text evidence="1">Belongs to the class IV-like SAM-binding methyltransferase superfamily. RNA methyltransferase TrmH family.</text>
</comment>
<proteinExistence type="inferred from homology"/>
<feature type="domain" description="RNA 2-O ribose methyltransferase substrate binding" evidence="4">
    <location>
        <begin position="140"/>
        <end position="212"/>
    </location>
</feature>
<accession>A0A813PEJ3</accession>
<dbReference type="OrthoDB" id="270651at2759"/>
<protein>
    <recommendedName>
        <fullName evidence="4">RNA 2-O ribose methyltransferase substrate binding domain-containing protein</fullName>
    </recommendedName>
</protein>
<dbReference type="GO" id="GO:0032259">
    <property type="term" value="P:methylation"/>
    <property type="evidence" value="ECO:0007669"/>
    <property type="project" value="UniProtKB-KW"/>
</dbReference>
<dbReference type="Gene3D" id="3.40.1280.10">
    <property type="match status" value="1"/>
</dbReference>
<dbReference type="InterPro" id="IPR029064">
    <property type="entry name" value="Ribosomal_eL30-like_sf"/>
</dbReference>
<dbReference type="GO" id="GO:0003723">
    <property type="term" value="F:RNA binding"/>
    <property type="evidence" value="ECO:0007669"/>
    <property type="project" value="InterPro"/>
</dbReference>
<dbReference type="InterPro" id="IPR013123">
    <property type="entry name" value="SpoU_subst-bd"/>
</dbReference>
<dbReference type="PANTHER" id="PTHR43191:SF2">
    <property type="entry name" value="RRNA METHYLTRANSFERASE 3, MITOCHONDRIAL"/>
    <property type="match status" value="1"/>
</dbReference>
<evidence type="ECO:0000256" key="3">
    <source>
        <dbReference type="ARBA" id="ARBA00022679"/>
    </source>
</evidence>
<dbReference type="InterPro" id="IPR029028">
    <property type="entry name" value="Alpha/beta_knot_MTases"/>
</dbReference>
<gene>
    <name evidence="5" type="ORF">EDS130_LOCUS2431</name>
</gene>
<name>A0A813PEJ3_ADIRI</name>
<evidence type="ECO:0000259" key="4">
    <source>
        <dbReference type="SMART" id="SM00967"/>
    </source>
</evidence>
<dbReference type="SUPFAM" id="SSF75217">
    <property type="entry name" value="alpha/beta knot"/>
    <property type="match status" value="1"/>
</dbReference>
<evidence type="ECO:0000256" key="1">
    <source>
        <dbReference type="ARBA" id="ARBA00007228"/>
    </source>
</evidence>
<sequence>MSLIRYNRLLLLSTRSRLITPTSLSSVVVRHATEIRSRKVKQTGSNVKPRKNTVNPIAQIKNLGDKAAKILSNENLEAIYNRFDPLRENMSKDPAFLDEIATVKNPLQNIIQLKDNDIRFSNRIIKAKNRQERYKKGYILLEGKRLIADAIQAGADLLTIFTTDRKILDTIDFSTTDLNFNVYQVSANAFRTWSDVQTSQGIMAIFAMPQPDTCPFQQRITLPITVICDNVRDPGNMGTIIRTCAAVGCDRLLAIKGCVDIWDPKVIRSGMGAHFRLPIVNDVGWETIVGHLPENSKVYLADRIYSFENKVLADDNPSKQMFEEMLEKRKQMKPSEPTEDRSYSSASNRFLPLYKNIPIECQSLWSAFANIKPTDHSTVIVGGETEGVSLQARKLTIERDGKMVYIPLLNDVESLNVGIALSVVLVELRKYYEDIVQKSYAITSKDT</sequence>
<reference evidence="5" key="1">
    <citation type="submission" date="2021-02" db="EMBL/GenBank/DDBJ databases">
        <authorList>
            <person name="Nowell W R."/>
        </authorList>
    </citation>
    <scope>NUCLEOTIDE SEQUENCE</scope>
</reference>
<evidence type="ECO:0000313" key="6">
    <source>
        <dbReference type="Proteomes" id="UP000663852"/>
    </source>
</evidence>
<evidence type="ECO:0000313" key="5">
    <source>
        <dbReference type="EMBL" id="CAF0753856.1"/>
    </source>
</evidence>
<dbReference type="AlphaFoldDB" id="A0A813PEJ3"/>
<dbReference type="SMART" id="SM00967">
    <property type="entry name" value="SpoU_sub_bind"/>
    <property type="match status" value="1"/>
</dbReference>
<dbReference type="Pfam" id="PF00588">
    <property type="entry name" value="SpoU_methylase"/>
    <property type="match status" value="1"/>
</dbReference>
<organism evidence="5 6">
    <name type="scientific">Adineta ricciae</name>
    <name type="common">Rotifer</name>
    <dbReference type="NCBI Taxonomy" id="249248"/>
    <lineage>
        <taxon>Eukaryota</taxon>
        <taxon>Metazoa</taxon>
        <taxon>Spiralia</taxon>
        <taxon>Gnathifera</taxon>
        <taxon>Rotifera</taxon>
        <taxon>Eurotatoria</taxon>
        <taxon>Bdelloidea</taxon>
        <taxon>Adinetida</taxon>
        <taxon>Adinetidae</taxon>
        <taxon>Adineta</taxon>
    </lineage>
</organism>
<dbReference type="InterPro" id="IPR001537">
    <property type="entry name" value="SpoU_MeTrfase"/>
</dbReference>
<keyword evidence="3" id="KW-0808">Transferase</keyword>
<dbReference type="GO" id="GO:0006396">
    <property type="term" value="P:RNA processing"/>
    <property type="evidence" value="ECO:0007669"/>
    <property type="project" value="InterPro"/>
</dbReference>
<evidence type="ECO:0000256" key="2">
    <source>
        <dbReference type="ARBA" id="ARBA00022603"/>
    </source>
</evidence>
<dbReference type="PANTHER" id="PTHR43191">
    <property type="entry name" value="RRNA METHYLTRANSFERASE 3"/>
    <property type="match status" value="1"/>
</dbReference>
<keyword evidence="2" id="KW-0489">Methyltransferase</keyword>
<dbReference type="SUPFAM" id="SSF55315">
    <property type="entry name" value="L30e-like"/>
    <property type="match status" value="1"/>
</dbReference>
<dbReference type="Pfam" id="PF22435">
    <property type="entry name" value="MRM3-like_sub_bind"/>
    <property type="match status" value="1"/>
</dbReference>
<dbReference type="Gene3D" id="3.30.1330.30">
    <property type="match status" value="1"/>
</dbReference>
<dbReference type="Proteomes" id="UP000663852">
    <property type="component" value="Unassembled WGS sequence"/>
</dbReference>
<comment type="caution">
    <text evidence="5">The sequence shown here is derived from an EMBL/GenBank/DDBJ whole genome shotgun (WGS) entry which is preliminary data.</text>
</comment>
<dbReference type="CDD" id="cd18106">
    <property type="entry name" value="SpoU-like_RNMTL1"/>
    <property type="match status" value="1"/>
</dbReference>
<dbReference type="InterPro" id="IPR053888">
    <property type="entry name" value="MRM3-like_sub_bind"/>
</dbReference>
<dbReference type="InterPro" id="IPR029026">
    <property type="entry name" value="tRNA_m1G_MTases_N"/>
</dbReference>
<dbReference type="GO" id="GO:0005737">
    <property type="term" value="C:cytoplasm"/>
    <property type="evidence" value="ECO:0007669"/>
    <property type="project" value="UniProtKB-ARBA"/>
</dbReference>
<dbReference type="InterPro" id="IPR051259">
    <property type="entry name" value="rRNA_Methyltransferase"/>
</dbReference>
<dbReference type="EMBL" id="CAJNOJ010000006">
    <property type="protein sequence ID" value="CAF0753856.1"/>
    <property type="molecule type" value="Genomic_DNA"/>
</dbReference>